<organism evidence="5 6">
    <name type="scientific">Antribacter soli</name>
    <dbReference type="NCBI Taxonomy" id="2910976"/>
    <lineage>
        <taxon>Bacteria</taxon>
        <taxon>Bacillati</taxon>
        <taxon>Actinomycetota</taxon>
        <taxon>Actinomycetes</taxon>
        <taxon>Micrococcales</taxon>
        <taxon>Promicromonosporaceae</taxon>
        <taxon>Antribacter</taxon>
    </lineage>
</organism>
<keyword evidence="3" id="KW-0472">Membrane</keyword>
<feature type="transmembrane region" description="Helical" evidence="3">
    <location>
        <begin position="208"/>
        <end position="228"/>
    </location>
</feature>
<proteinExistence type="inferred from homology"/>
<evidence type="ECO:0000256" key="2">
    <source>
        <dbReference type="SAM" id="MobiDB-lite"/>
    </source>
</evidence>
<feature type="transmembrane region" description="Helical" evidence="3">
    <location>
        <begin position="149"/>
        <end position="167"/>
    </location>
</feature>
<feature type="transmembrane region" description="Helical" evidence="3">
    <location>
        <begin position="248"/>
        <end position="266"/>
    </location>
</feature>
<feature type="transmembrane region" description="Helical" evidence="3">
    <location>
        <begin position="122"/>
        <end position="142"/>
    </location>
</feature>
<dbReference type="PANTHER" id="PTHR22911:SF79">
    <property type="entry name" value="MOBA-LIKE NTP TRANSFERASE DOMAIN-CONTAINING PROTEIN"/>
    <property type="match status" value="1"/>
</dbReference>
<keyword evidence="6" id="KW-1185">Reference proteome</keyword>
<dbReference type="GO" id="GO:0016020">
    <property type="term" value="C:membrane"/>
    <property type="evidence" value="ECO:0007669"/>
    <property type="project" value="InterPro"/>
</dbReference>
<keyword evidence="3" id="KW-1133">Transmembrane helix</keyword>
<dbReference type="AlphaFoldDB" id="A0AA41QED2"/>
<comment type="similarity">
    <text evidence="1">Belongs to the EamA transporter family.</text>
</comment>
<keyword evidence="3" id="KW-0812">Transmembrane</keyword>
<dbReference type="EMBL" id="JAKGSG010000025">
    <property type="protein sequence ID" value="MCF4121071.1"/>
    <property type="molecule type" value="Genomic_DNA"/>
</dbReference>
<dbReference type="InterPro" id="IPR000620">
    <property type="entry name" value="EamA_dom"/>
</dbReference>
<dbReference type="Proteomes" id="UP001165405">
    <property type="component" value="Unassembled WGS sequence"/>
</dbReference>
<dbReference type="Pfam" id="PF00892">
    <property type="entry name" value="EamA"/>
    <property type="match status" value="2"/>
</dbReference>
<evidence type="ECO:0000313" key="6">
    <source>
        <dbReference type="Proteomes" id="UP001165405"/>
    </source>
</evidence>
<feature type="transmembrane region" description="Helical" evidence="3">
    <location>
        <begin position="30"/>
        <end position="51"/>
    </location>
</feature>
<feature type="transmembrane region" description="Helical" evidence="3">
    <location>
        <begin position="97"/>
        <end position="116"/>
    </location>
</feature>
<dbReference type="InterPro" id="IPR037185">
    <property type="entry name" value="EmrE-like"/>
</dbReference>
<evidence type="ECO:0000259" key="4">
    <source>
        <dbReference type="Pfam" id="PF00892"/>
    </source>
</evidence>
<gene>
    <name evidence="5" type="ORF">L1785_08760</name>
</gene>
<evidence type="ECO:0000313" key="5">
    <source>
        <dbReference type="EMBL" id="MCF4121071.1"/>
    </source>
</evidence>
<feature type="region of interest" description="Disordered" evidence="2">
    <location>
        <begin position="1"/>
        <end position="21"/>
    </location>
</feature>
<dbReference type="RefSeq" id="WP_236088840.1">
    <property type="nucleotide sequence ID" value="NZ_JAKGSG010000025.1"/>
</dbReference>
<feature type="domain" description="EamA" evidence="4">
    <location>
        <begin position="32"/>
        <end position="167"/>
    </location>
</feature>
<sequence>MSAVTPDTTHARPGSGVPADARDAAGDRRLVTGLAFALLSAVAFSLSGTLASGLFDTGWSPGAVVLVRVAIGALVVLPAGIISLLGRWEAVRRNVGLIAAYGTLAVAGAQFCYFSAVQHMQVGPALLIEYTAPAAVVVWFWLRHGQRPGPVTLVGAGLAALGLVLVLDLLSGAQLSPVGVAWSLGAMVGAATYFVINGDETTGLPPLALAAGGLVVGTLVLGLLGLSGLLPLTASTVPPVYAGTSVPWWLPMIGLGVVTAGVAYVAGIAAGRRLGSRLSSFVSLLEVVAAIGFAWLLLGELPRPVQLLGGLLILAGVVTVRLGEERIARSAAGHGTAAPTS</sequence>
<dbReference type="SUPFAM" id="SSF103481">
    <property type="entry name" value="Multidrug resistance efflux transporter EmrE"/>
    <property type="match status" value="2"/>
</dbReference>
<evidence type="ECO:0000256" key="3">
    <source>
        <dbReference type="SAM" id="Phobius"/>
    </source>
</evidence>
<name>A0AA41QED2_9MICO</name>
<comment type="caution">
    <text evidence="5">The sequence shown here is derived from an EMBL/GenBank/DDBJ whole genome shotgun (WGS) entry which is preliminary data.</text>
</comment>
<feature type="transmembrane region" description="Helical" evidence="3">
    <location>
        <begin position="179"/>
        <end position="196"/>
    </location>
</feature>
<dbReference type="PANTHER" id="PTHR22911">
    <property type="entry name" value="ACYL-MALONYL CONDENSING ENZYME-RELATED"/>
    <property type="match status" value="1"/>
</dbReference>
<reference evidence="5" key="1">
    <citation type="submission" date="2022-01" db="EMBL/GenBank/DDBJ databases">
        <title>Antribacter sp. nov., isolated from Guizhou of China.</title>
        <authorList>
            <person name="Chengliang C."/>
            <person name="Ya Z."/>
        </authorList>
    </citation>
    <scope>NUCLEOTIDE SEQUENCE</scope>
    <source>
        <strain evidence="5">KLBMP 9083</strain>
    </source>
</reference>
<feature type="transmembrane region" description="Helical" evidence="3">
    <location>
        <begin position="63"/>
        <end position="85"/>
    </location>
</feature>
<accession>A0AA41QED2</accession>
<feature type="transmembrane region" description="Helical" evidence="3">
    <location>
        <begin position="304"/>
        <end position="323"/>
    </location>
</feature>
<evidence type="ECO:0000256" key="1">
    <source>
        <dbReference type="ARBA" id="ARBA00007362"/>
    </source>
</evidence>
<feature type="transmembrane region" description="Helical" evidence="3">
    <location>
        <begin position="278"/>
        <end position="298"/>
    </location>
</feature>
<feature type="domain" description="EamA" evidence="4">
    <location>
        <begin position="179"/>
        <end position="320"/>
    </location>
</feature>
<protein>
    <submittedName>
        <fullName evidence="5">DMT family transporter</fullName>
    </submittedName>
</protein>